<evidence type="ECO:0000256" key="4">
    <source>
        <dbReference type="ARBA" id="ARBA00022448"/>
    </source>
</evidence>
<name>A0A6P1NSE5_9BACT</name>
<evidence type="ECO:0000256" key="9">
    <source>
        <dbReference type="SAM" id="MobiDB-lite"/>
    </source>
</evidence>
<evidence type="ECO:0000256" key="1">
    <source>
        <dbReference type="ARBA" id="ARBA00004496"/>
    </source>
</evidence>
<evidence type="ECO:0000256" key="2">
    <source>
        <dbReference type="ARBA" id="ARBA00008107"/>
    </source>
</evidence>
<evidence type="ECO:0000256" key="3">
    <source>
        <dbReference type="ARBA" id="ARBA00011738"/>
    </source>
</evidence>
<dbReference type="KEGG" id="nib:GU926_00170"/>
<keyword evidence="5 8" id="KW-0963">Cytoplasm</keyword>
<dbReference type="GO" id="GO:0045936">
    <property type="term" value="P:negative regulation of phosphate metabolic process"/>
    <property type="evidence" value="ECO:0007669"/>
    <property type="project" value="InterPro"/>
</dbReference>
<dbReference type="FunFam" id="1.20.58.220:FF:000004">
    <property type="entry name" value="Phosphate-specific transport system accessory protein PhoU"/>
    <property type="match status" value="1"/>
</dbReference>
<dbReference type="GO" id="GO:0006817">
    <property type="term" value="P:phosphate ion transport"/>
    <property type="evidence" value="ECO:0007669"/>
    <property type="project" value="UniProtKB-KW"/>
</dbReference>
<comment type="similarity">
    <text evidence="2 8">Belongs to the PhoU family.</text>
</comment>
<comment type="function">
    <text evidence="7 8">Plays a role in the regulation of phosphate uptake.</text>
</comment>
<dbReference type="Pfam" id="PF01895">
    <property type="entry name" value="PhoU"/>
    <property type="match status" value="2"/>
</dbReference>
<comment type="subunit">
    <text evidence="3 8">Homodimer.</text>
</comment>
<dbReference type="AlphaFoldDB" id="A0A6P1NSE5"/>
<dbReference type="SUPFAM" id="SSF109755">
    <property type="entry name" value="PhoU-like"/>
    <property type="match status" value="1"/>
</dbReference>
<dbReference type="GO" id="GO:0030643">
    <property type="term" value="P:intracellular phosphate ion homeostasis"/>
    <property type="evidence" value="ECO:0007669"/>
    <property type="project" value="InterPro"/>
</dbReference>
<evidence type="ECO:0000313" key="12">
    <source>
        <dbReference type="Proteomes" id="UP000464214"/>
    </source>
</evidence>
<dbReference type="RefSeq" id="WP_160687859.1">
    <property type="nucleotide sequence ID" value="NZ_CP047897.1"/>
</dbReference>
<evidence type="ECO:0000256" key="6">
    <source>
        <dbReference type="ARBA" id="ARBA00022592"/>
    </source>
</evidence>
<keyword evidence="12" id="KW-1185">Reference proteome</keyword>
<keyword evidence="6 8" id="KW-0592">Phosphate transport</keyword>
<evidence type="ECO:0000256" key="7">
    <source>
        <dbReference type="ARBA" id="ARBA00056181"/>
    </source>
</evidence>
<sequence>MNQLDKELQLIKAKVNAMWELVELQVASAREALETTNPQLARKVVKRDKKVNDFDLKIDRMCENFFALYNPVAVDLRWMLATLKINANLERIGDSAEGIAQQVCEVESAFAPALLEATRFTEMYDAAQAMLADAFLAFDEQDTSLARQLIQRDKLLNKINGRKDKVLVQYMQQHPDQMNHCLKLSSVLQKLERIGDQVTNISEEVIFYVDAKMIKHKSMKKKTKDKKNKPEEGESPSI</sequence>
<dbReference type="Proteomes" id="UP000464214">
    <property type="component" value="Chromosome"/>
</dbReference>
<dbReference type="GO" id="GO:0005737">
    <property type="term" value="C:cytoplasm"/>
    <property type="evidence" value="ECO:0007669"/>
    <property type="project" value="UniProtKB-SubCell"/>
</dbReference>
<feature type="domain" description="PhoU" evidence="10">
    <location>
        <begin position="17"/>
        <end position="103"/>
    </location>
</feature>
<dbReference type="PANTHER" id="PTHR42930">
    <property type="entry name" value="PHOSPHATE-SPECIFIC TRANSPORT SYSTEM ACCESSORY PROTEIN PHOU"/>
    <property type="match status" value="1"/>
</dbReference>
<organism evidence="11 12">
    <name type="scientific">Nibribacter ruber</name>
    <dbReference type="NCBI Taxonomy" id="2698458"/>
    <lineage>
        <taxon>Bacteria</taxon>
        <taxon>Pseudomonadati</taxon>
        <taxon>Bacteroidota</taxon>
        <taxon>Cytophagia</taxon>
        <taxon>Cytophagales</taxon>
        <taxon>Hymenobacteraceae</taxon>
        <taxon>Nibribacter</taxon>
    </lineage>
</organism>
<evidence type="ECO:0000259" key="10">
    <source>
        <dbReference type="Pfam" id="PF01895"/>
    </source>
</evidence>
<evidence type="ECO:0000256" key="5">
    <source>
        <dbReference type="ARBA" id="ARBA00022490"/>
    </source>
</evidence>
<dbReference type="Gene3D" id="1.20.58.220">
    <property type="entry name" value="Phosphate transport system protein phou homolog 2, domain 2"/>
    <property type="match status" value="2"/>
</dbReference>
<accession>A0A6P1NSE5</accession>
<dbReference type="NCBIfam" id="TIGR02135">
    <property type="entry name" value="phoU_full"/>
    <property type="match status" value="1"/>
</dbReference>
<protein>
    <recommendedName>
        <fullName evidence="8">Phosphate-specific transport system accessory protein PhoU</fullName>
    </recommendedName>
</protein>
<dbReference type="PIRSF" id="PIRSF003107">
    <property type="entry name" value="PhoU"/>
    <property type="match status" value="1"/>
</dbReference>
<proteinExistence type="inferred from homology"/>
<reference evidence="11 12" key="1">
    <citation type="submission" date="2020-01" db="EMBL/GenBank/DDBJ databases">
        <authorList>
            <person name="Kim M."/>
        </authorList>
    </citation>
    <scope>NUCLEOTIDE SEQUENCE [LARGE SCALE GENOMIC DNA]</scope>
    <source>
        <strain evidence="11 12">BT10</strain>
    </source>
</reference>
<feature type="region of interest" description="Disordered" evidence="9">
    <location>
        <begin position="218"/>
        <end position="238"/>
    </location>
</feature>
<dbReference type="EMBL" id="CP047897">
    <property type="protein sequence ID" value="QHL85940.1"/>
    <property type="molecule type" value="Genomic_DNA"/>
</dbReference>
<evidence type="ECO:0000256" key="8">
    <source>
        <dbReference type="PIRNR" id="PIRNR003107"/>
    </source>
</evidence>
<dbReference type="InterPro" id="IPR038078">
    <property type="entry name" value="PhoU-like_sf"/>
</dbReference>
<keyword evidence="4 8" id="KW-0813">Transport</keyword>
<gene>
    <name evidence="11" type="primary">phoU</name>
    <name evidence="11" type="ORF">GU926_00170</name>
</gene>
<dbReference type="InterPro" id="IPR028366">
    <property type="entry name" value="PhoU"/>
</dbReference>
<feature type="domain" description="PhoU" evidence="10">
    <location>
        <begin position="121"/>
        <end position="205"/>
    </location>
</feature>
<evidence type="ECO:0000313" key="11">
    <source>
        <dbReference type="EMBL" id="QHL85940.1"/>
    </source>
</evidence>
<dbReference type="PANTHER" id="PTHR42930:SF3">
    <property type="entry name" value="PHOSPHATE-SPECIFIC TRANSPORT SYSTEM ACCESSORY PROTEIN PHOU"/>
    <property type="match status" value="1"/>
</dbReference>
<comment type="subcellular location">
    <subcellularLocation>
        <location evidence="1 8">Cytoplasm</location>
    </subcellularLocation>
</comment>
<feature type="compositionally biased region" description="Basic residues" evidence="9">
    <location>
        <begin position="218"/>
        <end position="227"/>
    </location>
</feature>
<dbReference type="InterPro" id="IPR026022">
    <property type="entry name" value="PhoU_dom"/>
</dbReference>